<evidence type="ECO:0000259" key="1">
    <source>
        <dbReference type="Pfam" id="PF01755"/>
    </source>
</evidence>
<evidence type="ECO:0000313" key="2">
    <source>
        <dbReference type="EMBL" id="UTU52052.1"/>
    </source>
</evidence>
<dbReference type="Pfam" id="PF01755">
    <property type="entry name" value="Glyco_transf_25"/>
    <property type="match status" value="1"/>
</dbReference>
<dbReference type="GeneID" id="91559046"/>
<sequence length="274" mass="30413">MKRLVINLDRSPDRLARVTAEFARIGVAFERVQAIDARDRPELDQLPQNVGYRNRLPLTDGEIACLLSHRACWAVIAQGDARYGAIFEDDIVFAAKAGALLRDSDWIPADAEVVKLESYFCKTVIRRKRIAIGHGFSTSKLDAGHIGTAGYIISRQTALDLIKATEEIGIAVDDLVFNPEFSVLRGETIYQLVPALCAQDQFLGDRALHLPSLLREKRDIQCAAPAGTGKRRKTAIARVKAEARRIGKRIVDFGRLKRRMVIPFTYPSQNSAGS</sequence>
<feature type="domain" description="Glycosyl transferase family 25" evidence="1">
    <location>
        <begin position="2"/>
        <end position="175"/>
    </location>
</feature>
<reference evidence="2 3" key="1">
    <citation type="journal article" date="2022" name="Microbiol. Resour. Announc.">
        <title>Complete Genome Sequence of Mesorhizobium ciceri Strain R30, a Rhizobium Used as a Commercial Inoculant for Chickpea in Argentina.</title>
        <authorList>
            <person name="Foresto E."/>
            <person name="Revale S."/>
            <person name="Primo E."/>
            <person name="Nievas F."/>
            <person name="Carezzano E."/>
            <person name="Puente M."/>
            <person name="Alzari P."/>
            <person name="Mart M."/>
            <person name="Ben-Assaya M."/>
            <person name="Mornico D."/>
            <person name="Santoro M."/>
            <person name="Mart F."/>
            <person name="Giordano W."/>
            <person name="Bogino P."/>
        </authorList>
    </citation>
    <scope>NUCLEOTIDE SEQUENCE [LARGE SCALE GENOMIC DNA]</scope>
    <source>
        <strain evidence="2 3">R30</strain>
    </source>
</reference>
<dbReference type="EMBL" id="CP088147">
    <property type="protein sequence ID" value="UTU52052.1"/>
    <property type="molecule type" value="Genomic_DNA"/>
</dbReference>
<protein>
    <submittedName>
        <fullName evidence="2">Glycosyltransferase family 25 protein</fullName>
    </submittedName>
</protein>
<keyword evidence="3" id="KW-1185">Reference proteome</keyword>
<dbReference type="CDD" id="cd06532">
    <property type="entry name" value="Glyco_transf_25"/>
    <property type="match status" value="1"/>
</dbReference>
<dbReference type="Proteomes" id="UP001060070">
    <property type="component" value="Chromosome"/>
</dbReference>
<dbReference type="AlphaFoldDB" id="A0AB38TCM4"/>
<dbReference type="RefSeq" id="WP_024501800.1">
    <property type="nucleotide sequence ID" value="NZ_CP088147.1"/>
</dbReference>
<evidence type="ECO:0000313" key="3">
    <source>
        <dbReference type="Proteomes" id="UP001060070"/>
    </source>
</evidence>
<proteinExistence type="predicted"/>
<dbReference type="InterPro" id="IPR002654">
    <property type="entry name" value="Glyco_trans_25"/>
</dbReference>
<accession>A0AB38TCM4</accession>
<organism evidence="2 3">
    <name type="scientific">Mesorhizobium ciceri</name>
    <dbReference type="NCBI Taxonomy" id="39645"/>
    <lineage>
        <taxon>Bacteria</taxon>
        <taxon>Pseudomonadati</taxon>
        <taxon>Pseudomonadota</taxon>
        <taxon>Alphaproteobacteria</taxon>
        <taxon>Hyphomicrobiales</taxon>
        <taxon>Phyllobacteriaceae</taxon>
        <taxon>Mesorhizobium</taxon>
    </lineage>
</organism>
<name>A0AB38TCM4_9HYPH</name>
<gene>
    <name evidence="2" type="ORF">LRP29_00935</name>
</gene>